<dbReference type="InParanoid" id="A0A507BHI4"/>
<organism evidence="2 3">
    <name type="scientific">Thyridium curvatum</name>
    <dbReference type="NCBI Taxonomy" id="1093900"/>
    <lineage>
        <taxon>Eukaryota</taxon>
        <taxon>Fungi</taxon>
        <taxon>Dikarya</taxon>
        <taxon>Ascomycota</taxon>
        <taxon>Pezizomycotina</taxon>
        <taxon>Sordariomycetes</taxon>
        <taxon>Sordariomycetidae</taxon>
        <taxon>Thyridiales</taxon>
        <taxon>Thyridiaceae</taxon>
        <taxon>Thyridium</taxon>
    </lineage>
</organism>
<dbReference type="InterPro" id="IPR052895">
    <property type="entry name" value="HetReg/Transcr_Mod"/>
</dbReference>
<evidence type="ECO:0000259" key="1">
    <source>
        <dbReference type="Pfam" id="PF06985"/>
    </source>
</evidence>
<dbReference type="RefSeq" id="XP_030997721.1">
    <property type="nucleotide sequence ID" value="XM_031137740.1"/>
</dbReference>
<name>A0A507BHI4_9PEZI</name>
<dbReference type="Proteomes" id="UP000319257">
    <property type="component" value="Unassembled WGS sequence"/>
</dbReference>
<dbReference type="PANTHER" id="PTHR24148:SF64">
    <property type="entry name" value="HETEROKARYON INCOMPATIBILITY DOMAIN-CONTAINING PROTEIN"/>
    <property type="match status" value="1"/>
</dbReference>
<dbReference type="PANTHER" id="PTHR24148">
    <property type="entry name" value="ANKYRIN REPEAT DOMAIN-CONTAINING PROTEIN 39 HOMOLOG-RELATED"/>
    <property type="match status" value="1"/>
</dbReference>
<dbReference type="OrthoDB" id="2157530at2759"/>
<reference evidence="2 3" key="1">
    <citation type="submission" date="2019-06" db="EMBL/GenBank/DDBJ databases">
        <title>Draft genome sequence of the filamentous fungus Phialemoniopsis curvata isolated from diesel fuel.</title>
        <authorList>
            <person name="Varaljay V.A."/>
            <person name="Lyon W.J."/>
            <person name="Crouch A.L."/>
            <person name="Drake C.E."/>
            <person name="Hollomon J.M."/>
            <person name="Nadeau L.J."/>
            <person name="Nunn H.S."/>
            <person name="Stevenson B.S."/>
            <person name="Bojanowski C.L."/>
            <person name="Crookes-Goodson W.J."/>
        </authorList>
    </citation>
    <scope>NUCLEOTIDE SEQUENCE [LARGE SCALE GENOMIC DNA]</scope>
    <source>
        <strain evidence="2 3">D216</strain>
    </source>
</reference>
<keyword evidence="3" id="KW-1185">Reference proteome</keyword>
<feature type="domain" description="Heterokaryon incompatibility" evidence="1">
    <location>
        <begin position="46"/>
        <end position="226"/>
    </location>
</feature>
<dbReference type="AlphaFoldDB" id="A0A507BHI4"/>
<gene>
    <name evidence="2" type="ORF">E0L32_000344</name>
</gene>
<dbReference type="EMBL" id="SKBQ01000001">
    <property type="protein sequence ID" value="TPX16010.1"/>
    <property type="molecule type" value="Genomic_DNA"/>
</dbReference>
<dbReference type="Pfam" id="PF06985">
    <property type="entry name" value="HET"/>
    <property type="match status" value="1"/>
</dbReference>
<proteinExistence type="predicted"/>
<evidence type="ECO:0000313" key="2">
    <source>
        <dbReference type="EMBL" id="TPX16010.1"/>
    </source>
</evidence>
<accession>A0A507BHI4</accession>
<dbReference type="GeneID" id="41967791"/>
<protein>
    <recommendedName>
        <fullName evidence="1">Heterokaryon incompatibility domain-containing protein</fullName>
    </recommendedName>
</protein>
<comment type="caution">
    <text evidence="2">The sequence shown here is derived from an EMBL/GenBank/DDBJ whole genome shotgun (WGS) entry which is preliminary data.</text>
</comment>
<dbReference type="InterPro" id="IPR010730">
    <property type="entry name" value="HET"/>
</dbReference>
<evidence type="ECO:0000313" key="3">
    <source>
        <dbReference type="Proteomes" id="UP000319257"/>
    </source>
</evidence>
<dbReference type="STRING" id="1093900.A0A507BHI4"/>
<sequence length="602" mass="68015">MGSNSKLAYKPLRNDEIRLVKIQPGEVHQALHCSLEHASLGTKPRFTALSYVWGDPNKVITIYINGEAFDITTNLHACLRHLQQLMARQPKEQGEAVLMWVDAICINQNDNAEKSQAIPRMRDIYSAAEEVIGWLGENDKYEDPKLDLLFEMAKLFNKMLRQRNISWATLISDTDESPLCRRDMFKKMAEQIPNTSSPDDAAGLLTLILWRLFQRPWFERAWIIQEAILADNRLVMMAGAHWVPAVVLSHFIRAWESSARLTDHSEVFASLQRTYKLPLAIVDYQKQEPPRDLATFARNLQRLIGNTFSYKSSLPVDLVYARLGLLNGFALPDDLKPDYSQRYADVFHNYAKLCFAHTGSLSLLATERHQLDGVPSWVPDLRFLLNAVRVQGSTSNVISISQDSKVLRVEGKRVGNVELIAHKQDCSPESPESVRNAVRSFHSTFIADAVNRWGISPEKFVREDLMPVCLDSQWSEDDDRQKNLSEFYWYLLQNERPLVADESPFTQHLFNFNLALCSGILSRQDLVMLDDATPAVSLRVDASLQSGDVVCIVKSMPGAAMLRPSVEGKHVFLGACGLGGKWSNLTMDDDSVGGPLELWNLV</sequence>